<evidence type="ECO:0000259" key="10">
    <source>
        <dbReference type="PROSITE" id="PS51462"/>
    </source>
</evidence>
<dbReference type="AlphaFoldDB" id="A0A3B0UXY8"/>
<dbReference type="NCBIfam" id="NF001299">
    <property type="entry name" value="PRK00241.1"/>
    <property type="match status" value="1"/>
</dbReference>
<gene>
    <name evidence="11" type="ORF">MNBD_GAMMA01-2063</name>
</gene>
<accession>A0A3B0UXY8</accession>
<keyword evidence="5" id="KW-0479">Metal-binding</keyword>
<dbReference type="Gene3D" id="3.90.79.10">
    <property type="entry name" value="Nucleoside Triphosphate Pyrophosphohydrolase"/>
    <property type="match status" value="1"/>
</dbReference>
<dbReference type="PANTHER" id="PTHR42904">
    <property type="entry name" value="NUDIX HYDROLASE, NUDC SUBFAMILY"/>
    <property type="match status" value="1"/>
</dbReference>
<reference evidence="11" key="1">
    <citation type="submission" date="2018-06" db="EMBL/GenBank/DDBJ databases">
        <authorList>
            <person name="Zhirakovskaya E."/>
        </authorList>
    </citation>
    <scope>NUCLEOTIDE SEQUENCE</scope>
</reference>
<proteinExistence type="inferred from homology"/>
<comment type="catalytic activity">
    <reaction evidence="9">
        <text>a 5'-end NAD(+)-phospho-ribonucleoside in mRNA + H2O = a 5'-end phospho-adenosine-phospho-ribonucleoside in mRNA + beta-nicotinamide D-ribonucleotide + 2 H(+)</text>
        <dbReference type="Rhea" id="RHEA:60876"/>
        <dbReference type="Rhea" id="RHEA-COMP:15698"/>
        <dbReference type="Rhea" id="RHEA-COMP:15719"/>
        <dbReference type="ChEBI" id="CHEBI:14649"/>
        <dbReference type="ChEBI" id="CHEBI:15377"/>
        <dbReference type="ChEBI" id="CHEBI:15378"/>
        <dbReference type="ChEBI" id="CHEBI:144029"/>
        <dbReference type="ChEBI" id="CHEBI:144051"/>
    </reaction>
    <physiologicalReaction direction="left-to-right" evidence="9">
        <dbReference type="Rhea" id="RHEA:60877"/>
    </physiologicalReaction>
</comment>
<dbReference type="InterPro" id="IPR050241">
    <property type="entry name" value="NAD-cap_RNA_hydrolase_NudC"/>
</dbReference>
<dbReference type="Pfam" id="PF00293">
    <property type="entry name" value="NUDIX"/>
    <property type="match status" value="1"/>
</dbReference>
<evidence type="ECO:0000256" key="3">
    <source>
        <dbReference type="ARBA" id="ARBA00009595"/>
    </source>
</evidence>
<dbReference type="EMBL" id="UOEW01000014">
    <property type="protein sequence ID" value="VAW32993.1"/>
    <property type="molecule type" value="Genomic_DNA"/>
</dbReference>
<evidence type="ECO:0000256" key="1">
    <source>
        <dbReference type="ARBA" id="ARBA00001946"/>
    </source>
</evidence>
<dbReference type="GO" id="GO:0035529">
    <property type="term" value="F:NADH pyrophosphatase activity"/>
    <property type="evidence" value="ECO:0007669"/>
    <property type="project" value="TreeGrafter"/>
</dbReference>
<dbReference type="InterPro" id="IPR049734">
    <property type="entry name" value="NudC-like_C"/>
</dbReference>
<sequence>MDAVARFQCDGYMSNMNTKEQNIYFGKDKLDRASHLRERTAQLQEMQQSHDAKYIPVYNGRHIYMNQHSSFYRRSNPFECEAECFLGLVGEQMWYSCPLNDAQAEKLEKEVGKQFSSLRRYALKLNDELAHIALYSRGLDLWQRNRLFCPKCGTKNKLGWSGHRLLCKNNHEQFPHIEPAIIVLVTHGDKCLLGRKADWPSNAYSTLAGFVEPGETIEESVKREIEEESNIRVRNVQYFGSQPWPFPAALMLAFTADAENEDIKVNDELEDVQWFTRKQLQEMMKEGYVTISPRYTVAHNLIVGWLEDKNA</sequence>
<comment type="similarity">
    <text evidence="3">Belongs to the Nudix hydrolase family. NudC subfamily.</text>
</comment>
<feature type="domain" description="Nudix hydrolase" evidence="10">
    <location>
        <begin position="175"/>
        <end position="297"/>
    </location>
</feature>
<evidence type="ECO:0000313" key="11">
    <source>
        <dbReference type="EMBL" id="VAW32993.1"/>
    </source>
</evidence>
<evidence type="ECO:0000256" key="9">
    <source>
        <dbReference type="ARBA" id="ARBA00023679"/>
    </source>
</evidence>
<keyword evidence="8" id="KW-0520">NAD</keyword>
<dbReference type="CDD" id="cd03429">
    <property type="entry name" value="NUDIX_NADH_pyrophosphatase_Nudt13"/>
    <property type="match status" value="1"/>
</dbReference>
<evidence type="ECO:0000256" key="7">
    <source>
        <dbReference type="ARBA" id="ARBA00022842"/>
    </source>
</evidence>
<dbReference type="PANTHER" id="PTHR42904:SF6">
    <property type="entry name" value="NAD-CAPPED RNA HYDROLASE NUDT12"/>
    <property type="match status" value="1"/>
</dbReference>
<dbReference type="InterPro" id="IPR015797">
    <property type="entry name" value="NUDIX_hydrolase-like_dom_sf"/>
</dbReference>
<evidence type="ECO:0000256" key="6">
    <source>
        <dbReference type="ARBA" id="ARBA00022801"/>
    </source>
</evidence>
<dbReference type="EC" id="3.6.1.22" evidence="4"/>
<keyword evidence="6 11" id="KW-0378">Hydrolase</keyword>
<dbReference type="SUPFAM" id="SSF55811">
    <property type="entry name" value="Nudix"/>
    <property type="match status" value="1"/>
</dbReference>
<dbReference type="GO" id="GO:0110153">
    <property type="term" value="F:RNA NAD-cap (NMN-forming) hydrolase activity"/>
    <property type="evidence" value="ECO:0007669"/>
    <property type="project" value="RHEA"/>
</dbReference>
<comment type="cofactor">
    <cofactor evidence="1">
        <name>Mg(2+)</name>
        <dbReference type="ChEBI" id="CHEBI:18420"/>
    </cofactor>
</comment>
<evidence type="ECO:0000256" key="4">
    <source>
        <dbReference type="ARBA" id="ARBA00012381"/>
    </source>
</evidence>
<dbReference type="PROSITE" id="PS51462">
    <property type="entry name" value="NUDIX"/>
    <property type="match status" value="1"/>
</dbReference>
<dbReference type="GO" id="GO:0005829">
    <property type="term" value="C:cytosol"/>
    <property type="evidence" value="ECO:0007669"/>
    <property type="project" value="TreeGrafter"/>
</dbReference>
<comment type="cofactor">
    <cofactor evidence="2">
        <name>Zn(2+)</name>
        <dbReference type="ChEBI" id="CHEBI:29105"/>
    </cofactor>
</comment>
<dbReference type="InterPro" id="IPR000086">
    <property type="entry name" value="NUDIX_hydrolase_dom"/>
</dbReference>
<evidence type="ECO:0000256" key="8">
    <source>
        <dbReference type="ARBA" id="ARBA00023027"/>
    </source>
</evidence>
<dbReference type="Gene3D" id="3.90.79.20">
    <property type="match status" value="1"/>
</dbReference>
<dbReference type="GO" id="GO:0046872">
    <property type="term" value="F:metal ion binding"/>
    <property type="evidence" value="ECO:0007669"/>
    <property type="project" value="UniProtKB-KW"/>
</dbReference>
<evidence type="ECO:0000256" key="5">
    <source>
        <dbReference type="ARBA" id="ARBA00022723"/>
    </source>
</evidence>
<organism evidence="11">
    <name type="scientific">hydrothermal vent metagenome</name>
    <dbReference type="NCBI Taxonomy" id="652676"/>
    <lineage>
        <taxon>unclassified sequences</taxon>
        <taxon>metagenomes</taxon>
        <taxon>ecological metagenomes</taxon>
    </lineage>
</organism>
<dbReference type="GO" id="GO:0006742">
    <property type="term" value="P:NADP+ catabolic process"/>
    <property type="evidence" value="ECO:0007669"/>
    <property type="project" value="TreeGrafter"/>
</dbReference>
<evidence type="ECO:0000256" key="2">
    <source>
        <dbReference type="ARBA" id="ARBA00001947"/>
    </source>
</evidence>
<protein>
    <recommendedName>
        <fullName evidence="4">NAD(+) diphosphatase</fullName>
        <ecNumber evidence="4">3.6.1.22</ecNumber>
    </recommendedName>
</protein>
<name>A0A3B0UXY8_9ZZZZ</name>
<keyword evidence="7" id="KW-0460">Magnesium</keyword>
<dbReference type="GO" id="GO:0019677">
    <property type="term" value="P:NAD+ catabolic process"/>
    <property type="evidence" value="ECO:0007669"/>
    <property type="project" value="TreeGrafter"/>
</dbReference>